<dbReference type="Gene3D" id="3.40.1620.10">
    <property type="entry name" value="YefM-like domain"/>
    <property type="match status" value="1"/>
</dbReference>
<dbReference type="KEGG" id="cak:Caul_3750"/>
<dbReference type="EMBL" id="CP000927">
    <property type="protein sequence ID" value="ABZ72877.1"/>
    <property type="molecule type" value="Genomic_DNA"/>
</dbReference>
<reference evidence="3" key="1">
    <citation type="submission" date="2008-01" db="EMBL/GenBank/DDBJ databases">
        <title>Complete sequence of chromosome of Caulobacter sp. K31.</title>
        <authorList>
            <consortium name="US DOE Joint Genome Institute"/>
            <person name="Copeland A."/>
            <person name="Lucas S."/>
            <person name="Lapidus A."/>
            <person name="Barry K."/>
            <person name="Glavina del Rio T."/>
            <person name="Dalin E."/>
            <person name="Tice H."/>
            <person name="Pitluck S."/>
            <person name="Bruce D."/>
            <person name="Goodwin L."/>
            <person name="Thompson L.S."/>
            <person name="Brettin T."/>
            <person name="Detter J.C."/>
            <person name="Han C."/>
            <person name="Schmutz J."/>
            <person name="Larimer F."/>
            <person name="Land M."/>
            <person name="Hauser L."/>
            <person name="Kyrpides N."/>
            <person name="Kim E."/>
            <person name="Stephens C."/>
            <person name="Richardson P."/>
        </authorList>
    </citation>
    <scope>NUCLEOTIDE SEQUENCE [LARGE SCALE GENOMIC DNA]</scope>
    <source>
        <strain evidence="3">K31</strain>
    </source>
</reference>
<accession>B0T8W0</accession>
<comment type="function">
    <text evidence="2">Antitoxin component of a type II toxin-antitoxin (TA) system.</text>
</comment>
<proteinExistence type="inferred from homology"/>
<evidence type="ECO:0000256" key="2">
    <source>
        <dbReference type="RuleBase" id="RU362080"/>
    </source>
</evidence>
<dbReference type="Pfam" id="PF02604">
    <property type="entry name" value="PhdYeFM_antitox"/>
    <property type="match status" value="1"/>
</dbReference>
<comment type="similarity">
    <text evidence="1 2">Belongs to the phD/YefM antitoxin family.</text>
</comment>
<dbReference type="AlphaFoldDB" id="B0T8W0"/>
<evidence type="ECO:0000256" key="1">
    <source>
        <dbReference type="ARBA" id="ARBA00009981"/>
    </source>
</evidence>
<organism evidence="3">
    <name type="scientific">Caulobacter sp. (strain K31)</name>
    <dbReference type="NCBI Taxonomy" id="366602"/>
    <lineage>
        <taxon>Bacteria</taxon>
        <taxon>Pseudomonadati</taxon>
        <taxon>Pseudomonadota</taxon>
        <taxon>Alphaproteobacteria</taxon>
        <taxon>Caulobacterales</taxon>
        <taxon>Caulobacteraceae</taxon>
        <taxon>Caulobacter</taxon>
    </lineage>
</organism>
<dbReference type="InterPro" id="IPR006442">
    <property type="entry name" value="Antitoxin_Phd/YefM"/>
</dbReference>
<dbReference type="OrthoDB" id="7861242at2"/>
<sequence length="86" mass="9776">MANIKISSSDFLKSYGRISEAALREPVSITSHGRERLVLLSADEYRRLKQQDRMALYPWELEDDALRALAVAEPPADAARFDPETR</sequence>
<evidence type="ECO:0000313" key="3">
    <source>
        <dbReference type="EMBL" id="ABZ72877.1"/>
    </source>
</evidence>
<gene>
    <name evidence="3" type="ordered locus">Caul_3750</name>
</gene>
<dbReference type="HOGENOM" id="CLU_172502_1_1_5"/>
<protein>
    <recommendedName>
        <fullName evidence="2">Antitoxin</fullName>
    </recommendedName>
</protein>
<dbReference type="InterPro" id="IPR036165">
    <property type="entry name" value="YefM-like_sf"/>
</dbReference>
<dbReference type="SUPFAM" id="SSF143120">
    <property type="entry name" value="YefM-like"/>
    <property type="match status" value="1"/>
</dbReference>
<dbReference type="eggNOG" id="COG2161">
    <property type="taxonomic scope" value="Bacteria"/>
</dbReference>
<dbReference type="NCBIfam" id="TIGR01552">
    <property type="entry name" value="phd_fam"/>
    <property type="match status" value="1"/>
</dbReference>
<name>B0T8W0_CAUSK</name>
<dbReference type="STRING" id="366602.Caul_3750"/>